<dbReference type="SMART" id="SM00054">
    <property type="entry name" value="EFh"/>
    <property type="match status" value="3"/>
</dbReference>
<evidence type="ECO:0000256" key="4">
    <source>
        <dbReference type="ARBA" id="ARBA00022737"/>
    </source>
</evidence>
<dbReference type="Proteomes" id="UP000593567">
    <property type="component" value="Unassembled WGS sequence"/>
</dbReference>
<evidence type="ECO:0000256" key="2">
    <source>
        <dbReference type="ARBA" id="ARBA00022707"/>
    </source>
</evidence>
<gene>
    <name evidence="10" type="ORF">EB796_019354</name>
</gene>
<keyword evidence="4" id="KW-0677">Repeat</keyword>
<name>A0A7J7J9T0_BUGNE</name>
<keyword evidence="6" id="KW-0449">Lipoprotein</keyword>
<feature type="domain" description="EF-hand" evidence="9">
    <location>
        <begin position="192"/>
        <end position="218"/>
    </location>
</feature>
<dbReference type="SUPFAM" id="SSF47473">
    <property type="entry name" value="EF-hand"/>
    <property type="match status" value="2"/>
</dbReference>
<evidence type="ECO:0000313" key="11">
    <source>
        <dbReference type="Proteomes" id="UP000593567"/>
    </source>
</evidence>
<feature type="region of interest" description="Disordered" evidence="7">
    <location>
        <begin position="130"/>
        <end position="158"/>
    </location>
</feature>
<dbReference type="PROSITE" id="PS00018">
    <property type="entry name" value="EF_HAND_1"/>
    <property type="match status" value="3"/>
</dbReference>
<dbReference type="InterPro" id="IPR028846">
    <property type="entry name" value="Recoverin"/>
</dbReference>
<feature type="domain" description="EF-hand" evidence="9">
    <location>
        <begin position="39"/>
        <end position="74"/>
    </location>
</feature>
<keyword evidence="8" id="KW-0472">Membrane</keyword>
<evidence type="ECO:0000256" key="1">
    <source>
        <dbReference type="ARBA" id="ARBA00006049"/>
    </source>
</evidence>
<keyword evidence="3" id="KW-0479">Metal-binding</keyword>
<dbReference type="PRINTS" id="PR00450">
    <property type="entry name" value="RECOVERIN"/>
</dbReference>
<dbReference type="EMBL" id="VXIV02002864">
    <property type="protein sequence ID" value="KAF6022341.1"/>
    <property type="molecule type" value="Genomic_DNA"/>
</dbReference>
<dbReference type="PANTHER" id="PTHR23055:SF178">
    <property type="entry name" value="NEUROCALCIN HOMOLOG"/>
    <property type="match status" value="1"/>
</dbReference>
<evidence type="ECO:0000259" key="9">
    <source>
        <dbReference type="PROSITE" id="PS50222"/>
    </source>
</evidence>
<evidence type="ECO:0000256" key="7">
    <source>
        <dbReference type="SAM" id="MobiDB-lite"/>
    </source>
</evidence>
<proteinExistence type="inferred from homology"/>
<keyword evidence="5" id="KW-0106">Calcium</keyword>
<feature type="transmembrane region" description="Helical" evidence="8">
    <location>
        <begin position="12"/>
        <end position="34"/>
    </location>
</feature>
<dbReference type="PANTHER" id="PTHR23055">
    <property type="entry name" value="CALCIUM BINDING PROTEINS"/>
    <property type="match status" value="1"/>
</dbReference>
<evidence type="ECO:0000256" key="8">
    <source>
        <dbReference type="SAM" id="Phobius"/>
    </source>
</evidence>
<evidence type="ECO:0000256" key="6">
    <source>
        <dbReference type="ARBA" id="ARBA00023288"/>
    </source>
</evidence>
<organism evidence="10 11">
    <name type="scientific">Bugula neritina</name>
    <name type="common">Brown bryozoan</name>
    <name type="synonym">Sertularia neritina</name>
    <dbReference type="NCBI Taxonomy" id="10212"/>
    <lineage>
        <taxon>Eukaryota</taxon>
        <taxon>Metazoa</taxon>
        <taxon>Spiralia</taxon>
        <taxon>Lophotrochozoa</taxon>
        <taxon>Bryozoa</taxon>
        <taxon>Gymnolaemata</taxon>
        <taxon>Cheilostomatida</taxon>
        <taxon>Flustrina</taxon>
        <taxon>Buguloidea</taxon>
        <taxon>Bugulidae</taxon>
        <taxon>Bugula</taxon>
    </lineage>
</organism>
<keyword evidence="8" id="KW-0812">Transmembrane</keyword>
<dbReference type="InterPro" id="IPR018247">
    <property type="entry name" value="EF_Hand_1_Ca_BS"/>
</dbReference>
<sequence>MYWESKAKFKDIAPMVLCLLITLLQFIRSVYLYFYPNGNGKEFTNYLFEVFDCDCDGSITYNDFMRALHSLTKSSTTTLITNYFLLCDINSEGVVTASDMKSVLNSVYKLVGPELTEDMESADSRVDRAFPAMDRPTGSDGNLLTDNEEGGKGEVTPEFERSVARRDSVLTGSSGREAASAEATQWRIMIRFLLYDVDRDGRVSMQDMEKFLTSLYKLVGPVLAAGLEQPASRVERMFSNWKLAGTSHLYLEDFTFGSVSIWANDLAITFVNHLLDVVFKFFCNNADDLLQNDITKLN</sequence>
<evidence type="ECO:0000256" key="5">
    <source>
        <dbReference type="ARBA" id="ARBA00022837"/>
    </source>
</evidence>
<dbReference type="GO" id="GO:0005509">
    <property type="term" value="F:calcium ion binding"/>
    <property type="evidence" value="ECO:0007669"/>
    <property type="project" value="InterPro"/>
</dbReference>
<comment type="similarity">
    <text evidence="1">Belongs to the recoverin family.</text>
</comment>
<comment type="caution">
    <text evidence="10">The sequence shown here is derived from an EMBL/GenBank/DDBJ whole genome shotgun (WGS) entry which is preliminary data.</text>
</comment>
<evidence type="ECO:0000313" key="10">
    <source>
        <dbReference type="EMBL" id="KAF6022341.1"/>
    </source>
</evidence>
<keyword evidence="8" id="KW-1133">Transmembrane helix</keyword>
<protein>
    <recommendedName>
        <fullName evidence="9">EF-hand domain-containing protein</fullName>
    </recommendedName>
</protein>
<evidence type="ECO:0000256" key="3">
    <source>
        <dbReference type="ARBA" id="ARBA00022723"/>
    </source>
</evidence>
<dbReference type="InterPro" id="IPR002048">
    <property type="entry name" value="EF_hand_dom"/>
</dbReference>
<dbReference type="PROSITE" id="PS50222">
    <property type="entry name" value="EF_HAND_2"/>
    <property type="match status" value="2"/>
</dbReference>
<dbReference type="AlphaFoldDB" id="A0A7J7J9T0"/>
<reference evidence="10" key="1">
    <citation type="submission" date="2020-06" db="EMBL/GenBank/DDBJ databases">
        <title>Draft genome of Bugula neritina, a colonial animal packing powerful symbionts and potential medicines.</title>
        <authorList>
            <person name="Rayko M."/>
        </authorList>
    </citation>
    <scope>NUCLEOTIDE SEQUENCE [LARGE SCALE GENOMIC DNA]</scope>
    <source>
        <strain evidence="10">Kwan_BN1</strain>
    </source>
</reference>
<accession>A0A7J7J9T0</accession>
<dbReference type="InterPro" id="IPR011992">
    <property type="entry name" value="EF-hand-dom_pair"/>
</dbReference>
<keyword evidence="11" id="KW-1185">Reference proteome</keyword>
<keyword evidence="2" id="KW-0519">Myristate</keyword>
<dbReference type="Gene3D" id="1.10.238.10">
    <property type="entry name" value="EF-hand"/>
    <property type="match status" value="2"/>
</dbReference>